<dbReference type="Proteomes" id="UP000190837">
    <property type="component" value="Unassembled WGS sequence"/>
</dbReference>
<sequence>MQVVRFLAFFLNQVEEVQRWLHALLEDKAQIVDKHGNNIFHQRFAPLMAFLGKEADLYADILQRLFHAPAGGRLHLSLLKKAEGELALAVGENGTPFAVINIGDASSFFKTAETSEELVCRSDDFSSGLFTRINQKDSPIHLLIGSRKFSEGWSSWRVSTMGLLNMGKSEGSQIIQLFGRGVRLKGRGFSLKRSLAAERPKGLHLDKLETLNIFGIRAGYMEQFKAYLREEGITPPDEMLMVDFKVQPNLPAVKLKTLRLKDGYKDNQKMGFKRQKKIDLYEVPEEWRDKIKKIHATLDRYPRVEALSTAAKTALPVNQREIHTLDSRLFPLFDWDALYLQLLDFKQRRTWCNLRLDKARLRAFAEGNDWYTLFIPANALSVLSFADVLKQQDLLLELLCLYTEVFYARLKAAYEGQFYETVLVDSDNGSMQNGYQFTIEPNDVGRDYEKKLLELKALVESNRIREALNWRAPQISAICFPAHLYYPIMVLEDKDNLPLKMQPLNMNVDSEIRFVRDLQAAHDSGELMRWTGGRDLYLLRNAANKSKGLGFALAGNFYPDFLLWLVDKESGQQWLSLIDPKGIRQIDLSDPKFGLADEVKRLQQELKLDICLNSFILSVTARRDLLNVADWTDEDFRARHILFMDDDYLPEMFAMILAEGGIV</sequence>
<gene>
    <name evidence="1" type="ORF">CHUV0807_2241</name>
</gene>
<evidence type="ECO:0000313" key="2">
    <source>
        <dbReference type="Proteomes" id="UP000190837"/>
    </source>
</evidence>
<name>A0A1C3H6M4_9GAMM</name>
<proteinExistence type="predicted"/>
<dbReference type="AlphaFoldDB" id="A0A1C3H6M4"/>
<dbReference type="EMBL" id="FKLO01000076">
    <property type="protein sequence ID" value="SAM70832.1"/>
    <property type="molecule type" value="Genomic_DNA"/>
</dbReference>
<protein>
    <submittedName>
        <fullName evidence="1">Uncharacterized protein</fullName>
    </submittedName>
</protein>
<accession>A0A1C3H6M4</accession>
<evidence type="ECO:0000313" key="1">
    <source>
        <dbReference type="EMBL" id="SAM70832.1"/>
    </source>
</evidence>
<organism evidence="1 2">
    <name type="scientific">Cardiobacterium hominis</name>
    <dbReference type="NCBI Taxonomy" id="2718"/>
    <lineage>
        <taxon>Bacteria</taxon>
        <taxon>Pseudomonadati</taxon>
        <taxon>Pseudomonadota</taxon>
        <taxon>Gammaproteobacteria</taxon>
        <taxon>Cardiobacteriales</taxon>
        <taxon>Cardiobacteriaceae</taxon>
        <taxon>Cardiobacterium</taxon>
    </lineage>
</organism>
<reference evidence="2" key="1">
    <citation type="submission" date="2016-04" db="EMBL/GenBank/DDBJ databases">
        <authorList>
            <person name="Tagini F."/>
        </authorList>
    </citation>
    <scope>NUCLEOTIDE SEQUENCE [LARGE SCALE GENOMIC DNA]</scope>
    <source>
        <strain evidence="2">CHUV0807</strain>
    </source>
</reference>